<dbReference type="PANTHER" id="PTHR37422">
    <property type="entry name" value="TEICHURONIC ACID BIOSYNTHESIS PROTEIN TUAE"/>
    <property type="match status" value="1"/>
</dbReference>
<comment type="subcellular location">
    <subcellularLocation>
        <location evidence="1">Membrane</location>
        <topology evidence="1">Multi-pass membrane protein</topology>
    </subcellularLocation>
</comment>
<keyword evidence="4 5" id="KW-0472">Membrane</keyword>
<evidence type="ECO:0000259" key="6">
    <source>
        <dbReference type="Pfam" id="PF04932"/>
    </source>
</evidence>
<dbReference type="RefSeq" id="WP_211875218.1">
    <property type="nucleotide sequence ID" value="NZ_JAAEDH010000017.1"/>
</dbReference>
<name>A0AAF1K5K3_9PROT</name>
<evidence type="ECO:0000313" key="7">
    <source>
        <dbReference type="EMBL" id="MBR0656379.1"/>
    </source>
</evidence>
<feature type="transmembrane region" description="Helical" evidence="5">
    <location>
        <begin position="97"/>
        <end position="114"/>
    </location>
</feature>
<evidence type="ECO:0000256" key="4">
    <source>
        <dbReference type="ARBA" id="ARBA00023136"/>
    </source>
</evidence>
<dbReference type="PANTHER" id="PTHR37422:SF21">
    <property type="entry name" value="EXOQ-LIKE PROTEIN"/>
    <property type="match status" value="1"/>
</dbReference>
<evidence type="ECO:0000256" key="3">
    <source>
        <dbReference type="ARBA" id="ARBA00022989"/>
    </source>
</evidence>
<dbReference type="Proteomes" id="UP001196068">
    <property type="component" value="Unassembled WGS sequence"/>
</dbReference>
<evidence type="ECO:0000256" key="1">
    <source>
        <dbReference type="ARBA" id="ARBA00004141"/>
    </source>
</evidence>
<dbReference type="GO" id="GO:0016020">
    <property type="term" value="C:membrane"/>
    <property type="evidence" value="ECO:0007669"/>
    <property type="project" value="UniProtKB-SubCell"/>
</dbReference>
<dbReference type="GO" id="GO:0016874">
    <property type="term" value="F:ligase activity"/>
    <property type="evidence" value="ECO:0007669"/>
    <property type="project" value="UniProtKB-KW"/>
</dbReference>
<feature type="transmembrane region" description="Helical" evidence="5">
    <location>
        <begin position="188"/>
        <end position="204"/>
    </location>
</feature>
<accession>A0AAF1K5K3</accession>
<feature type="transmembrane region" description="Helical" evidence="5">
    <location>
        <begin position="234"/>
        <end position="256"/>
    </location>
</feature>
<feature type="domain" description="O-antigen ligase-related" evidence="6">
    <location>
        <begin position="194"/>
        <end position="337"/>
    </location>
</feature>
<organism evidence="7 8">
    <name type="scientific">Plastoroseomonas arctica</name>
    <dbReference type="NCBI Taxonomy" id="1509237"/>
    <lineage>
        <taxon>Bacteria</taxon>
        <taxon>Pseudomonadati</taxon>
        <taxon>Pseudomonadota</taxon>
        <taxon>Alphaproteobacteria</taxon>
        <taxon>Acetobacterales</taxon>
        <taxon>Acetobacteraceae</taxon>
        <taxon>Plastoroseomonas</taxon>
    </lineage>
</organism>
<keyword evidence="3 5" id="KW-1133">Transmembrane helix</keyword>
<reference evidence="7" key="2">
    <citation type="journal article" date="2021" name="Syst. Appl. Microbiol.">
        <title>Roseomonas hellenica sp. nov., isolated from roots of wild-growing Alkanna tinctoria.</title>
        <authorList>
            <person name="Rat A."/>
            <person name="Naranjo H.D."/>
            <person name="Lebbe L."/>
            <person name="Cnockaert M."/>
            <person name="Krigas N."/>
            <person name="Grigoriadou K."/>
            <person name="Maloupa E."/>
            <person name="Willems A."/>
        </authorList>
    </citation>
    <scope>NUCLEOTIDE SEQUENCE</scope>
    <source>
        <strain evidence="7">LMG 28251</strain>
    </source>
</reference>
<dbReference type="Pfam" id="PF04932">
    <property type="entry name" value="Wzy_C"/>
    <property type="match status" value="1"/>
</dbReference>
<evidence type="ECO:0000256" key="2">
    <source>
        <dbReference type="ARBA" id="ARBA00022692"/>
    </source>
</evidence>
<dbReference type="EMBL" id="JAAEDH010000017">
    <property type="protein sequence ID" value="MBR0656379.1"/>
    <property type="molecule type" value="Genomic_DNA"/>
</dbReference>
<proteinExistence type="predicted"/>
<protein>
    <submittedName>
        <fullName evidence="7">O-antigen ligase family protein</fullName>
    </submittedName>
</protein>
<feature type="transmembrane region" description="Helical" evidence="5">
    <location>
        <begin position="32"/>
        <end position="53"/>
    </location>
</feature>
<feature type="transmembrane region" description="Helical" evidence="5">
    <location>
        <begin position="210"/>
        <end position="227"/>
    </location>
</feature>
<feature type="transmembrane region" description="Helical" evidence="5">
    <location>
        <begin position="121"/>
        <end position="140"/>
    </location>
</feature>
<keyword evidence="2 5" id="KW-0812">Transmembrane</keyword>
<feature type="transmembrane region" description="Helical" evidence="5">
    <location>
        <begin position="333"/>
        <end position="352"/>
    </location>
</feature>
<feature type="transmembrane region" description="Helical" evidence="5">
    <location>
        <begin position="65"/>
        <end position="85"/>
    </location>
</feature>
<feature type="transmembrane region" description="Helical" evidence="5">
    <location>
        <begin position="160"/>
        <end position="181"/>
    </location>
</feature>
<dbReference type="InterPro" id="IPR051533">
    <property type="entry name" value="WaaL-like"/>
</dbReference>
<comment type="caution">
    <text evidence="7">The sequence shown here is derived from an EMBL/GenBank/DDBJ whole genome shotgun (WGS) entry which is preliminary data.</text>
</comment>
<sequence>MRAAMFAAPAGVLAAGVHFAGALKSAPLLADLPFDLTLALAALLAPPLAILALSRRWRIDAGVALPLLSAAALWFWMVVSASWGASRDAAAGKLAELVLMAPVMLAAGLLVGADARMLRRFALAVVAIAVFVGASVAIGIADRSVVLGGLVGADPERARVQYQVTGLALASGAALAAVFALERRGVSRLAWVVVALALVFAALLPGGRAGLIALVLAVTVAPMLLLWRSGAWLAGMFWPLLVAASGGLAALVLLLAPDLVDGLRTLERLTENRLGDEQGRLPLWNAALRWGAEAPLGLGAGSFGIATGSGDTRRLHPHDHALESLAEGGWPALLLWLGAFGGAGLAALGAGARATPGRVARIAALTLPMALTVMVSTDLGNRMAWLALGLALSLRIEARNA</sequence>
<dbReference type="AlphaFoldDB" id="A0AAF1K5K3"/>
<gene>
    <name evidence="7" type="ORF">GXW79_14950</name>
</gene>
<dbReference type="InterPro" id="IPR007016">
    <property type="entry name" value="O-antigen_ligase-rel_domated"/>
</dbReference>
<evidence type="ECO:0000256" key="5">
    <source>
        <dbReference type="SAM" id="Phobius"/>
    </source>
</evidence>
<keyword evidence="8" id="KW-1185">Reference proteome</keyword>
<keyword evidence="7" id="KW-0436">Ligase</keyword>
<reference evidence="7" key="1">
    <citation type="submission" date="2020-01" db="EMBL/GenBank/DDBJ databases">
        <authorList>
            <person name="Rat A."/>
        </authorList>
    </citation>
    <scope>NUCLEOTIDE SEQUENCE</scope>
    <source>
        <strain evidence="7">LMG 28251</strain>
    </source>
</reference>
<evidence type="ECO:0000313" key="8">
    <source>
        <dbReference type="Proteomes" id="UP001196068"/>
    </source>
</evidence>